<dbReference type="SUPFAM" id="SSF53335">
    <property type="entry name" value="S-adenosyl-L-methionine-dependent methyltransferases"/>
    <property type="match status" value="1"/>
</dbReference>
<evidence type="ECO:0000259" key="1">
    <source>
        <dbReference type="Pfam" id="PF08242"/>
    </source>
</evidence>
<dbReference type="PANTHER" id="PTHR43861:SF1">
    <property type="entry name" value="TRANS-ACONITATE 2-METHYLTRANSFERASE"/>
    <property type="match status" value="1"/>
</dbReference>
<dbReference type="PANTHER" id="PTHR43861">
    <property type="entry name" value="TRANS-ACONITATE 2-METHYLTRANSFERASE-RELATED"/>
    <property type="match status" value="1"/>
</dbReference>
<keyword evidence="3" id="KW-1185">Reference proteome</keyword>
<dbReference type="AlphaFoldDB" id="A0A9J6GWT3"/>
<dbReference type="InterPro" id="IPR029063">
    <property type="entry name" value="SAM-dependent_MTases_sf"/>
</dbReference>
<evidence type="ECO:0000313" key="2">
    <source>
        <dbReference type="EMBL" id="KAH9379643.1"/>
    </source>
</evidence>
<dbReference type="Gene3D" id="3.40.50.150">
    <property type="entry name" value="Vaccinia Virus protein VP39"/>
    <property type="match status" value="1"/>
</dbReference>
<dbReference type="InterPro" id="IPR013217">
    <property type="entry name" value="Methyltransf_12"/>
</dbReference>
<sequence length="235" mass="27095">MCTPHLIQLDNSLLTLKDSWHMDEDAYEGLKSYIYKENLSALRSIQLREPICTALCNNMCRHQYVDIGCGPGNFTKEKLLSISHPDSSRIVALDRSRHAVDYAKANFSHSRIAYDVFDVEYDDFTPILQRYGPSDRIYSFYTFHYIADVEKAYRNVAGLLKPEGDCAIAALTGGDVIDVWDAVYRMAEWRQMIKPNQVHNVNSTREDYLMPFLILKTYCSSELERLARFVSQILI</sequence>
<comment type="caution">
    <text evidence="2">The sequence shown here is derived from an EMBL/GenBank/DDBJ whole genome shotgun (WGS) entry which is preliminary data.</text>
</comment>
<name>A0A9J6GWT3_HAELO</name>
<dbReference type="CDD" id="cd02440">
    <property type="entry name" value="AdoMet_MTases"/>
    <property type="match status" value="1"/>
</dbReference>
<dbReference type="EMBL" id="JABSTR010000010">
    <property type="protein sequence ID" value="KAH9379643.1"/>
    <property type="molecule type" value="Genomic_DNA"/>
</dbReference>
<feature type="domain" description="Methyltransferase type 12" evidence="1">
    <location>
        <begin position="65"/>
        <end position="165"/>
    </location>
</feature>
<gene>
    <name evidence="2" type="ORF">HPB48_009391</name>
</gene>
<dbReference type="Proteomes" id="UP000821853">
    <property type="component" value="Chromosome 8"/>
</dbReference>
<dbReference type="VEuPathDB" id="VectorBase:HLOH_055784"/>
<organism evidence="2 3">
    <name type="scientific">Haemaphysalis longicornis</name>
    <name type="common">Bush tick</name>
    <dbReference type="NCBI Taxonomy" id="44386"/>
    <lineage>
        <taxon>Eukaryota</taxon>
        <taxon>Metazoa</taxon>
        <taxon>Ecdysozoa</taxon>
        <taxon>Arthropoda</taxon>
        <taxon>Chelicerata</taxon>
        <taxon>Arachnida</taxon>
        <taxon>Acari</taxon>
        <taxon>Parasitiformes</taxon>
        <taxon>Ixodida</taxon>
        <taxon>Ixodoidea</taxon>
        <taxon>Ixodidae</taxon>
        <taxon>Haemaphysalinae</taxon>
        <taxon>Haemaphysalis</taxon>
    </lineage>
</organism>
<reference evidence="2 3" key="1">
    <citation type="journal article" date="2020" name="Cell">
        <title>Large-Scale Comparative Analyses of Tick Genomes Elucidate Their Genetic Diversity and Vector Capacities.</title>
        <authorList>
            <consortium name="Tick Genome and Microbiome Consortium (TIGMIC)"/>
            <person name="Jia N."/>
            <person name="Wang J."/>
            <person name="Shi W."/>
            <person name="Du L."/>
            <person name="Sun Y."/>
            <person name="Zhan W."/>
            <person name="Jiang J.F."/>
            <person name="Wang Q."/>
            <person name="Zhang B."/>
            <person name="Ji P."/>
            <person name="Bell-Sakyi L."/>
            <person name="Cui X.M."/>
            <person name="Yuan T.T."/>
            <person name="Jiang B.G."/>
            <person name="Yang W.F."/>
            <person name="Lam T.T."/>
            <person name="Chang Q.C."/>
            <person name="Ding S.J."/>
            <person name="Wang X.J."/>
            <person name="Zhu J.G."/>
            <person name="Ruan X.D."/>
            <person name="Zhao L."/>
            <person name="Wei J.T."/>
            <person name="Ye R.Z."/>
            <person name="Que T.C."/>
            <person name="Du C.H."/>
            <person name="Zhou Y.H."/>
            <person name="Cheng J.X."/>
            <person name="Dai P.F."/>
            <person name="Guo W.B."/>
            <person name="Han X.H."/>
            <person name="Huang E.J."/>
            <person name="Li L.F."/>
            <person name="Wei W."/>
            <person name="Gao Y.C."/>
            <person name="Liu J.Z."/>
            <person name="Shao H.Z."/>
            <person name="Wang X."/>
            <person name="Wang C.C."/>
            <person name="Yang T.C."/>
            <person name="Huo Q.B."/>
            <person name="Li W."/>
            <person name="Chen H.Y."/>
            <person name="Chen S.E."/>
            <person name="Zhou L.G."/>
            <person name="Ni X.B."/>
            <person name="Tian J.H."/>
            <person name="Sheng Y."/>
            <person name="Liu T."/>
            <person name="Pan Y.S."/>
            <person name="Xia L.Y."/>
            <person name="Li J."/>
            <person name="Zhao F."/>
            <person name="Cao W.C."/>
        </authorList>
    </citation>
    <scope>NUCLEOTIDE SEQUENCE [LARGE SCALE GENOMIC DNA]</scope>
    <source>
        <strain evidence="2">HaeL-2018</strain>
    </source>
</reference>
<evidence type="ECO:0000313" key="3">
    <source>
        <dbReference type="Proteomes" id="UP000821853"/>
    </source>
</evidence>
<dbReference type="Pfam" id="PF08242">
    <property type="entry name" value="Methyltransf_12"/>
    <property type="match status" value="1"/>
</dbReference>
<dbReference type="OrthoDB" id="6482745at2759"/>
<accession>A0A9J6GWT3</accession>
<protein>
    <recommendedName>
        <fullName evidence="1">Methyltransferase type 12 domain-containing protein</fullName>
    </recommendedName>
</protein>
<proteinExistence type="predicted"/>